<dbReference type="FunFam" id="2.60.120.290:FF:000005">
    <property type="entry name" value="Procollagen C-endopeptidase enhancer 1"/>
    <property type="match status" value="1"/>
</dbReference>
<dbReference type="InterPro" id="IPR000884">
    <property type="entry name" value="TSP1_rpt"/>
</dbReference>
<evidence type="ECO:0000256" key="2">
    <source>
        <dbReference type="ARBA" id="ARBA00022525"/>
    </source>
</evidence>
<dbReference type="SMART" id="SM00042">
    <property type="entry name" value="CUB"/>
    <property type="match status" value="2"/>
</dbReference>
<evidence type="ECO:0000256" key="7">
    <source>
        <dbReference type="SAM" id="MobiDB-lite"/>
    </source>
</evidence>
<dbReference type="Gene3D" id="2.20.100.10">
    <property type="entry name" value="Thrombospondin type-1 (TSP1) repeat"/>
    <property type="match status" value="2"/>
</dbReference>
<keyword evidence="5 6" id="KW-1015">Disulfide bond</keyword>
<keyword evidence="4" id="KW-0677">Repeat</keyword>
<evidence type="ECO:0000313" key="10">
    <source>
        <dbReference type="Proteomes" id="UP000594262"/>
    </source>
</evidence>
<dbReference type="Gene3D" id="2.60.120.290">
    <property type="entry name" value="Spermadhesin, CUB domain"/>
    <property type="match status" value="2"/>
</dbReference>
<dbReference type="SUPFAM" id="SSF49854">
    <property type="entry name" value="Spermadhesin, CUB domain"/>
    <property type="match status" value="2"/>
</dbReference>
<feature type="domain" description="CUB" evidence="8">
    <location>
        <begin position="293"/>
        <end position="413"/>
    </location>
</feature>
<organism evidence="9 10">
    <name type="scientific">Clytia hemisphaerica</name>
    <dbReference type="NCBI Taxonomy" id="252671"/>
    <lineage>
        <taxon>Eukaryota</taxon>
        <taxon>Metazoa</taxon>
        <taxon>Cnidaria</taxon>
        <taxon>Hydrozoa</taxon>
        <taxon>Hydroidolina</taxon>
        <taxon>Leptothecata</taxon>
        <taxon>Obeliida</taxon>
        <taxon>Clytiidae</taxon>
        <taxon>Clytia</taxon>
    </lineage>
</organism>
<evidence type="ECO:0000256" key="4">
    <source>
        <dbReference type="ARBA" id="ARBA00022737"/>
    </source>
</evidence>
<dbReference type="InterPro" id="IPR036383">
    <property type="entry name" value="TSP1_rpt_sf"/>
</dbReference>
<keyword evidence="3" id="KW-0732">Signal</keyword>
<evidence type="ECO:0000256" key="5">
    <source>
        <dbReference type="ARBA" id="ARBA00023157"/>
    </source>
</evidence>
<dbReference type="AlphaFoldDB" id="A0A7M5WIB5"/>
<proteinExistence type="predicted"/>
<evidence type="ECO:0000256" key="3">
    <source>
        <dbReference type="ARBA" id="ARBA00022729"/>
    </source>
</evidence>
<comment type="caution">
    <text evidence="6">Lacks conserved residue(s) required for the propagation of feature annotation.</text>
</comment>
<evidence type="ECO:0000256" key="1">
    <source>
        <dbReference type="ARBA" id="ARBA00004613"/>
    </source>
</evidence>
<dbReference type="InterPro" id="IPR035914">
    <property type="entry name" value="Sperma_CUB_dom_sf"/>
</dbReference>
<evidence type="ECO:0000256" key="6">
    <source>
        <dbReference type="PROSITE-ProRule" id="PRU00059"/>
    </source>
</evidence>
<accession>A0A7M5WIB5</accession>
<reference evidence="9" key="1">
    <citation type="submission" date="2021-01" db="UniProtKB">
        <authorList>
            <consortium name="EnsemblMetazoa"/>
        </authorList>
    </citation>
    <scope>IDENTIFICATION</scope>
</reference>
<dbReference type="InterPro" id="IPR000859">
    <property type="entry name" value="CUB_dom"/>
</dbReference>
<feature type="domain" description="CUB" evidence="8">
    <location>
        <begin position="430"/>
        <end position="547"/>
    </location>
</feature>
<name>A0A7M5WIB5_9CNID</name>
<dbReference type="GO" id="GO:0005576">
    <property type="term" value="C:extracellular region"/>
    <property type="evidence" value="ECO:0007669"/>
    <property type="project" value="UniProtKB-SubCell"/>
</dbReference>
<dbReference type="SUPFAM" id="SSF82895">
    <property type="entry name" value="TSP-1 type 1 repeat"/>
    <property type="match status" value="2"/>
</dbReference>
<dbReference type="SMART" id="SM00209">
    <property type="entry name" value="TSP1"/>
    <property type="match status" value="3"/>
</dbReference>
<dbReference type="Pfam" id="PF00431">
    <property type="entry name" value="CUB"/>
    <property type="match status" value="2"/>
</dbReference>
<feature type="region of interest" description="Disordered" evidence="7">
    <location>
        <begin position="576"/>
        <end position="635"/>
    </location>
</feature>
<keyword evidence="2" id="KW-0964">Secreted</keyword>
<comment type="subcellular location">
    <subcellularLocation>
        <location evidence="1">Secreted</location>
    </subcellularLocation>
</comment>
<feature type="compositionally biased region" description="Basic and acidic residues" evidence="7">
    <location>
        <begin position="601"/>
        <end position="635"/>
    </location>
</feature>
<evidence type="ECO:0000259" key="8">
    <source>
        <dbReference type="PROSITE" id="PS01180"/>
    </source>
</evidence>
<dbReference type="Proteomes" id="UP000594262">
    <property type="component" value="Unplaced"/>
</dbReference>
<sequence length="838" mass="94408">MELGSLSVTDRCGICNGDGGTCTTDENIVNNTLANSRMIVNRNLMQRLVTLEDQKSGQFENVAKRLTQLRSLMTDVVTKKCDGDTNCMQRYGLSKKDRIETRPSEIYKWKMVTSGCSASCGTGVETLFPECRRVDDGTPVTNMLCEKNAEKPNKMTRSCTHASCPPRWTTSKWSSCSRTCGTGKKTRNVYCSLNINTEEFLLPSNQCKEHDKPLQLMSCNVQSCPARWTTTPFGECSSTCGIGHRRRDVTCRRVDNTDGFLKTLPESDCDRASKPLQQIVCNAHNPCPGYRKCGGIHNATSGTISSQNFPGNYTKNIECVHEIDTSHGKTIRLNFTSFNVASSRSEISNECQGDFLRIIDGKCSQQNHRPFTKLCGRQTPGYFDSTGNHVCIKFVSDDDAMTDKGFSLRYEILKKKEKKNELINPTTDICDKQNDVITAPLGIVTSPNYPSNYPANENCGIDFVSPTNESSGYMLKFDSLNIGTRSGIMDCHTDYLEVEYNDKKERICGKELVVPSIHIPASKFRLNFRSSPYPLKQKGFVLTFVTKKFAEENSLDKNSVMKIGNFTQTIQDWHGQLGNQTNQSNERESEKDDDFIQPASEVRKKSSIDHMNPRGKQAKERHLIKDEKKTKEHEQEIKREKIELLRVLVELAKVNPSKLKNALKRNRLIRQRGNKLTTAKRKLTKTKTNEDDKKSINSKKDIIAKISPSNKLNETSRNNLENKRDNIYTIIMDDLQKEIGKISSEGKKTNVKKSKIEAEPRDSIYEIVMDPGFDDDLSIAGVEQTAKKDRCPPKDLFTCRDVVKYAPCQSSEHCMGSSCCETQCQSMPRVCSAIYQGV</sequence>
<dbReference type="PROSITE" id="PS01180">
    <property type="entry name" value="CUB"/>
    <property type="match status" value="2"/>
</dbReference>
<evidence type="ECO:0000313" key="9">
    <source>
        <dbReference type="EnsemblMetazoa" id="CLYHEMP001294.1"/>
    </source>
</evidence>
<feature type="disulfide bond" evidence="6">
    <location>
        <begin position="491"/>
        <end position="508"/>
    </location>
</feature>
<dbReference type="EnsemblMetazoa" id="CLYHEMT001294.1">
    <property type="protein sequence ID" value="CLYHEMP001294.1"/>
    <property type="gene ID" value="CLYHEMG001294"/>
</dbReference>
<protein>
    <recommendedName>
        <fullName evidence="8">CUB domain-containing protein</fullName>
    </recommendedName>
</protein>
<dbReference type="Pfam" id="PF19030">
    <property type="entry name" value="TSP1_ADAMTS"/>
    <property type="match status" value="2"/>
</dbReference>
<dbReference type="PROSITE" id="PS50092">
    <property type="entry name" value="TSP1"/>
    <property type="match status" value="2"/>
</dbReference>
<dbReference type="FunFam" id="2.20.100.10:FF:000005">
    <property type="entry name" value="ADAM metallopeptidase with thrombospondin type 1 motif 9"/>
    <property type="match status" value="1"/>
</dbReference>
<keyword evidence="10" id="KW-1185">Reference proteome</keyword>
<dbReference type="OrthoDB" id="5986477at2759"/>
<dbReference type="PANTHER" id="PTHR24251">
    <property type="entry name" value="OVOCHYMASE-RELATED"/>
    <property type="match status" value="1"/>
</dbReference>
<dbReference type="CDD" id="cd00041">
    <property type="entry name" value="CUB"/>
    <property type="match status" value="2"/>
</dbReference>